<keyword evidence="2" id="KW-0732">Signal</keyword>
<dbReference type="AlphaFoldDB" id="A0AAE3FHY8"/>
<feature type="chain" id="PRO_5042297127" description="F5/8 type C domain-containing protein" evidence="2">
    <location>
        <begin position="26"/>
        <end position="242"/>
    </location>
</feature>
<dbReference type="EMBL" id="JALEMU010000019">
    <property type="protein sequence ID" value="MCI5754853.1"/>
    <property type="molecule type" value="Genomic_DNA"/>
</dbReference>
<keyword evidence="1" id="KW-1133">Transmembrane helix</keyword>
<dbReference type="Gene3D" id="2.60.120.260">
    <property type="entry name" value="Galactose-binding domain-like"/>
    <property type="match status" value="1"/>
</dbReference>
<reference evidence="4 5" key="1">
    <citation type="submission" date="2022-03" db="EMBL/GenBank/DDBJ databases">
        <title>Metagenome-assembled genomes from swine fecal metagenomes.</title>
        <authorList>
            <person name="Holman D.B."/>
            <person name="Kommadath A."/>
        </authorList>
    </citation>
    <scope>NUCLEOTIDE SEQUENCE [LARGE SCALE GENOMIC DNA]</scope>
    <source>
        <strain evidence="4">SUG147</strain>
    </source>
</reference>
<dbReference type="Proteomes" id="UP001139365">
    <property type="component" value="Unassembled WGS sequence"/>
</dbReference>
<keyword evidence="1" id="KW-0812">Transmembrane</keyword>
<keyword evidence="1" id="KW-0472">Membrane</keyword>
<proteinExistence type="predicted"/>
<gene>
    <name evidence="4" type="ORF">MR241_00980</name>
</gene>
<feature type="transmembrane region" description="Helical" evidence="1">
    <location>
        <begin position="220"/>
        <end position="238"/>
    </location>
</feature>
<evidence type="ECO:0000313" key="4">
    <source>
        <dbReference type="EMBL" id="MCI5754853.1"/>
    </source>
</evidence>
<dbReference type="InterPro" id="IPR000421">
    <property type="entry name" value="FA58C"/>
</dbReference>
<accession>A0AAE3FHY8</accession>
<feature type="domain" description="F5/8 type C" evidence="3">
    <location>
        <begin position="43"/>
        <end position="203"/>
    </location>
</feature>
<organism evidence="4 5">
    <name type="scientific">Candidatus Colimorpha enterica</name>
    <dbReference type="NCBI Taxonomy" id="3083063"/>
    <lineage>
        <taxon>Bacteria</taxon>
        <taxon>Pseudomonadati</taxon>
        <taxon>Bacteroidota</taxon>
        <taxon>Bacteroidia</taxon>
        <taxon>Bacteroidales</taxon>
        <taxon>Candidatus Colimorpha</taxon>
    </lineage>
</organism>
<protein>
    <recommendedName>
        <fullName evidence="3">F5/8 type C domain-containing protein</fullName>
    </recommendedName>
</protein>
<name>A0AAE3FHY8_9BACT</name>
<evidence type="ECO:0000259" key="3">
    <source>
        <dbReference type="PROSITE" id="PS50022"/>
    </source>
</evidence>
<evidence type="ECO:0000313" key="5">
    <source>
        <dbReference type="Proteomes" id="UP001139365"/>
    </source>
</evidence>
<sequence length="242" mass="26355">MRRNLFRIAAVAAAIAMVLSLNAFAAVGDSVANVFLKKNAVDATAKYYGLKDHQTYTEWAETKGYSGINKPECAVDGRYDDWSDFSRWVGKPGPGVLEIDLDGYFSLETLDIYHVYSNSYAPTSDSDETTIQVSVDGGKKWKTIINKKPLDYDKYIRVLDESSKMGVVKSTFDMNGAVANKVRFIFEDNSAADLGIAIQEVQCSGKVAAKPDPAPDTFDGFSAAFAVVALAACGVAVTKKRR</sequence>
<comment type="caution">
    <text evidence="4">The sequence shown here is derived from an EMBL/GenBank/DDBJ whole genome shotgun (WGS) entry which is preliminary data.</text>
</comment>
<evidence type="ECO:0000256" key="2">
    <source>
        <dbReference type="SAM" id="SignalP"/>
    </source>
</evidence>
<evidence type="ECO:0000256" key="1">
    <source>
        <dbReference type="SAM" id="Phobius"/>
    </source>
</evidence>
<feature type="signal peptide" evidence="2">
    <location>
        <begin position="1"/>
        <end position="25"/>
    </location>
</feature>
<dbReference type="PROSITE" id="PS50022">
    <property type="entry name" value="FA58C_3"/>
    <property type="match status" value="1"/>
</dbReference>